<reference evidence="8" key="1">
    <citation type="submission" date="2018-06" db="EMBL/GenBank/DDBJ databases">
        <authorList>
            <person name="Zhirakovskaya E."/>
        </authorList>
    </citation>
    <scope>NUCLEOTIDE SEQUENCE</scope>
</reference>
<dbReference type="InterPro" id="IPR045076">
    <property type="entry name" value="MutS"/>
</dbReference>
<dbReference type="Gene3D" id="1.10.1420.10">
    <property type="match status" value="1"/>
</dbReference>
<dbReference type="InterPro" id="IPR027417">
    <property type="entry name" value="P-loop_NTPase"/>
</dbReference>
<dbReference type="InterPro" id="IPR007696">
    <property type="entry name" value="DNA_mismatch_repair_MutS_core"/>
</dbReference>
<dbReference type="PANTHER" id="PTHR11361">
    <property type="entry name" value="DNA MISMATCH REPAIR PROTEIN MUTS FAMILY MEMBER"/>
    <property type="match status" value="1"/>
</dbReference>
<dbReference type="Gene3D" id="3.40.50.300">
    <property type="entry name" value="P-loop containing nucleotide triphosphate hydrolases"/>
    <property type="match status" value="1"/>
</dbReference>
<dbReference type="PROSITE" id="PS00486">
    <property type="entry name" value="DNA_MISMATCH_REPAIR_2"/>
    <property type="match status" value="1"/>
</dbReference>
<feature type="non-terminal residue" evidence="8">
    <location>
        <position position="1"/>
    </location>
</feature>
<dbReference type="NCBIfam" id="NF003810">
    <property type="entry name" value="PRK05399.1"/>
    <property type="match status" value="1"/>
</dbReference>
<dbReference type="CDD" id="cd03284">
    <property type="entry name" value="ABC_MutS1"/>
    <property type="match status" value="1"/>
</dbReference>
<evidence type="ECO:0000256" key="5">
    <source>
        <dbReference type="ARBA" id="ARBA00023204"/>
    </source>
</evidence>
<dbReference type="GO" id="GO:0005829">
    <property type="term" value="C:cytosol"/>
    <property type="evidence" value="ECO:0007669"/>
    <property type="project" value="TreeGrafter"/>
</dbReference>
<protein>
    <submittedName>
        <fullName evidence="8">DNA mismatch repair protein MutS</fullName>
    </submittedName>
</protein>
<dbReference type="GO" id="GO:0006298">
    <property type="term" value="P:mismatch repair"/>
    <property type="evidence" value="ECO:0007669"/>
    <property type="project" value="InterPro"/>
</dbReference>
<sequence>ADIKFLFQSRARDQNSDQNGDQNSDQNGDQNGEQAGDQKIADLVPPPRDIDHILISLGSHQEVIELLRRALSDELPTIIRDGNFIARGYHAALDEFRMLSSESKRLIMALEARYREMSDVNGLKIKYNNVLGYFIEVTALHGDKLMTAPLNEEFIHRQTLANVVRFNSSELAELAGKIGQAADRALALEHEIYQELVTVVLNCWQEISLASQGLARLDVSTALAELAAEKNYCRPLVDDSLAFEVEDGRHPVVEAALMKGSGAKGGGDHFVANDCDLNPGNRLWLITGPNMAGKSTFLRQNALIALIAQMGGFVPARAAHVGVVDRLFSRVGASDDLARGRSTFMVEMVETAAILNQSGERSLVILDEIGRGTATYDGLSIAWAAVEHIHEVNRCRALFATHYHEMTSLSSKLDNLALHYMKVKDWQGEVIFLHEVAAGAADRSYGIQVAKLAGLPGVVVARAEQVLHSLEQGGQGVASGQKNAGKMGDLTDDLPLFSAMQDRLRPSGPDEKSSAVKIEQELSAILPDELTPRQAMDVLYKLKKLQQDG</sequence>
<dbReference type="PANTHER" id="PTHR11361:SF34">
    <property type="entry name" value="DNA MISMATCH REPAIR PROTEIN MSH1, MITOCHONDRIAL"/>
    <property type="match status" value="1"/>
</dbReference>
<gene>
    <name evidence="8" type="ORF">MNBD_ALPHA01-1782</name>
</gene>
<evidence type="ECO:0000256" key="4">
    <source>
        <dbReference type="ARBA" id="ARBA00023125"/>
    </source>
</evidence>
<dbReference type="Pfam" id="PF05190">
    <property type="entry name" value="MutS_IV"/>
    <property type="match status" value="1"/>
</dbReference>
<dbReference type="Gene3D" id="6.10.140.430">
    <property type="match status" value="1"/>
</dbReference>
<evidence type="ECO:0000256" key="1">
    <source>
        <dbReference type="ARBA" id="ARBA00006271"/>
    </source>
</evidence>
<feature type="compositionally biased region" description="Polar residues" evidence="6">
    <location>
        <begin position="16"/>
        <end position="33"/>
    </location>
</feature>
<dbReference type="InterPro" id="IPR007861">
    <property type="entry name" value="DNA_mismatch_repair_MutS_clamp"/>
</dbReference>
<keyword evidence="3" id="KW-0067">ATP-binding</keyword>
<dbReference type="SUPFAM" id="SSF52540">
    <property type="entry name" value="P-loop containing nucleoside triphosphate hydrolases"/>
    <property type="match status" value="1"/>
</dbReference>
<dbReference type="InterPro" id="IPR036187">
    <property type="entry name" value="DNA_mismatch_repair_MutS_sf"/>
</dbReference>
<feature type="domain" description="DNA mismatch repair proteins mutS family" evidence="7">
    <location>
        <begin position="362"/>
        <end position="378"/>
    </location>
</feature>
<evidence type="ECO:0000256" key="3">
    <source>
        <dbReference type="ARBA" id="ARBA00022840"/>
    </source>
</evidence>
<dbReference type="SUPFAM" id="SSF48334">
    <property type="entry name" value="DNA repair protein MutS, domain III"/>
    <property type="match status" value="1"/>
</dbReference>
<dbReference type="SMART" id="SM00533">
    <property type="entry name" value="MUTSd"/>
    <property type="match status" value="1"/>
</dbReference>
<keyword evidence="5" id="KW-0234">DNA repair</keyword>
<dbReference type="AlphaFoldDB" id="A0A3B0S6K5"/>
<dbReference type="InterPro" id="IPR000432">
    <property type="entry name" value="DNA_mismatch_repair_MutS_C"/>
</dbReference>
<proteinExistence type="inferred from homology"/>
<evidence type="ECO:0000259" key="7">
    <source>
        <dbReference type="PROSITE" id="PS00486"/>
    </source>
</evidence>
<dbReference type="Pfam" id="PF00488">
    <property type="entry name" value="MutS_V"/>
    <property type="match status" value="1"/>
</dbReference>
<dbReference type="EMBL" id="UOEJ01000115">
    <property type="protein sequence ID" value="VAV99522.1"/>
    <property type="molecule type" value="Genomic_DNA"/>
</dbReference>
<keyword evidence="5" id="KW-0227">DNA damage</keyword>
<evidence type="ECO:0000313" key="8">
    <source>
        <dbReference type="EMBL" id="VAV99522.1"/>
    </source>
</evidence>
<dbReference type="GO" id="GO:0030983">
    <property type="term" value="F:mismatched DNA binding"/>
    <property type="evidence" value="ECO:0007669"/>
    <property type="project" value="InterPro"/>
</dbReference>
<keyword evidence="2" id="KW-0547">Nucleotide-binding</keyword>
<keyword evidence="4" id="KW-0238">DNA-binding</keyword>
<organism evidence="8">
    <name type="scientific">hydrothermal vent metagenome</name>
    <dbReference type="NCBI Taxonomy" id="652676"/>
    <lineage>
        <taxon>unclassified sequences</taxon>
        <taxon>metagenomes</taxon>
        <taxon>ecological metagenomes</taxon>
    </lineage>
</organism>
<dbReference type="GO" id="GO:0005524">
    <property type="term" value="F:ATP binding"/>
    <property type="evidence" value="ECO:0007669"/>
    <property type="project" value="UniProtKB-KW"/>
</dbReference>
<evidence type="ECO:0000256" key="6">
    <source>
        <dbReference type="SAM" id="MobiDB-lite"/>
    </source>
</evidence>
<comment type="similarity">
    <text evidence="1">Belongs to the DNA mismatch repair MutS family.</text>
</comment>
<accession>A0A3B0S6K5</accession>
<dbReference type="SMART" id="SM00534">
    <property type="entry name" value="MUTSac"/>
    <property type="match status" value="1"/>
</dbReference>
<feature type="region of interest" description="Disordered" evidence="6">
    <location>
        <begin position="1"/>
        <end position="42"/>
    </location>
</feature>
<dbReference type="GO" id="GO:0140664">
    <property type="term" value="F:ATP-dependent DNA damage sensor activity"/>
    <property type="evidence" value="ECO:0007669"/>
    <property type="project" value="InterPro"/>
</dbReference>
<evidence type="ECO:0000256" key="2">
    <source>
        <dbReference type="ARBA" id="ARBA00022741"/>
    </source>
</evidence>
<name>A0A3B0S6K5_9ZZZZ</name>